<gene>
    <name evidence="13" type="ORF">GLOTRDRAFT_141638</name>
</gene>
<dbReference type="eggNOG" id="KOG1276">
    <property type="taxonomic scope" value="Eukaryota"/>
</dbReference>
<dbReference type="UniPathway" id="UPA00251">
    <property type="reaction ID" value="UER00324"/>
</dbReference>
<dbReference type="Pfam" id="PF01593">
    <property type="entry name" value="Amino_oxidase"/>
    <property type="match status" value="1"/>
</dbReference>
<comment type="catalytic activity">
    <reaction evidence="10 11">
        <text>protoporphyrinogen IX + 3 O2 = protoporphyrin IX + 3 H2O2</text>
        <dbReference type="Rhea" id="RHEA:25576"/>
        <dbReference type="ChEBI" id="CHEBI:15379"/>
        <dbReference type="ChEBI" id="CHEBI:16240"/>
        <dbReference type="ChEBI" id="CHEBI:57306"/>
        <dbReference type="ChEBI" id="CHEBI:57307"/>
        <dbReference type="EC" id="1.3.3.4"/>
    </reaction>
</comment>
<evidence type="ECO:0000256" key="5">
    <source>
        <dbReference type="ARBA" id="ARBA00022630"/>
    </source>
</evidence>
<comment type="function">
    <text evidence="1 11">Catalyzes the 6-electron oxidation of protoporphyrinogen-IX to form protoporphyrin-IX.</text>
</comment>
<dbReference type="PANTHER" id="PTHR42923:SF3">
    <property type="entry name" value="PROTOPORPHYRINOGEN OXIDASE"/>
    <property type="match status" value="1"/>
</dbReference>
<dbReference type="HOGENOM" id="CLU_009629_1_1_1"/>
<evidence type="ECO:0000256" key="6">
    <source>
        <dbReference type="ARBA" id="ARBA00022827"/>
    </source>
</evidence>
<proteinExistence type="inferred from homology"/>
<keyword evidence="5 11" id="KW-0285">Flavoprotein</keyword>
<dbReference type="EMBL" id="KB469393">
    <property type="protein sequence ID" value="EPQ50035.1"/>
    <property type="molecule type" value="Genomic_DNA"/>
</dbReference>
<protein>
    <recommendedName>
        <fullName evidence="4 11">Protoporphyrinogen oxidase</fullName>
        <ecNumber evidence="4 11">1.3.3.4</ecNumber>
    </recommendedName>
</protein>
<dbReference type="RefSeq" id="XP_007871508.1">
    <property type="nucleotide sequence ID" value="XM_007873317.1"/>
</dbReference>
<evidence type="ECO:0000256" key="11">
    <source>
        <dbReference type="RuleBase" id="RU367069"/>
    </source>
</evidence>
<dbReference type="InterPro" id="IPR004572">
    <property type="entry name" value="Protoporphyrinogen_oxidase"/>
</dbReference>
<dbReference type="OrthoDB" id="438553at2759"/>
<keyword evidence="8 11" id="KW-0350">Heme biosynthesis</keyword>
<keyword evidence="7 11" id="KW-0560">Oxidoreductase</keyword>
<keyword evidence="9 11" id="KW-0627">Porphyrin biosynthesis</keyword>
<evidence type="ECO:0000256" key="7">
    <source>
        <dbReference type="ARBA" id="ARBA00023002"/>
    </source>
</evidence>
<comment type="subcellular location">
    <subcellularLocation>
        <location evidence="11">Mitochondrion inner membrane</location>
    </subcellularLocation>
</comment>
<comment type="pathway">
    <text evidence="2 11">Porphyrin-containing compound metabolism; protoporphyrin-IX biosynthesis; protoporphyrin-IX from protoporphyrinogen-IX: step 1/1.</text>
</comment>
<organism evidence="13 14">
    <name type="scientific">Gloeophyllum trabeum (strain ATCC 11539 / FP-39264 / Madison 617)</name>
    <name type="common">Brown rot fungus</name>
    <dbReference type="NCBI Taxonomy" id="670483"/>
    <lineage>
        <taxon>Eukaryota</taxon>
        <taxon>Fungi</taxon>
        <taxon>Dikarya</taxon>
        <taxon>Basidiomycota</taxon>
        <taxon>Agaricomycotina</taxon>
        <taxon>Agaricomycetes</taxon>
        <taxon>Gloeophyllales</taxon>
        <taxon>Gloeophyllaceae</taxon>
        <taxon>Gloeophyllum</taxon>
    </lineage>
</organism>
<dbReference type="InterPro" id="IPR036188">
    <property type="entry name" value="FAD/NAD-bd_sf"/>
</dbReference>
<dbReference type="Gene3D" id="3.50.50.60">
    <property type="entry name" value="FAD/NAD(P)-binding domain"/>
    <property type="match status" value="1"/>
</dbReference>
<evidence type="ECO:0000256" key="4">
    <source>
        <dbReference type="ARBA" id="ARBA00012867"/>
    </source>
</evidence>
<evidence type="ECO:0000256" key="10">
    <source>
        <dbReference type="ARBA" id="ARBA00047554"/>
    </source>
</evidence>
<evidence type="ECO:0000313" key="13">
    <source>
        <dbReference type="EMBL" id="EPQ50035.1"/>
    </source>
</evidence>
<dbReference type="PANTHER" id="PTHR42923">
    <property type="entry name" value="PROTOPORPHYRINOGEN OXIDASE"/>
    <property type="match status" value="1"/>
</dbReference>
<evidence type="ECO:0000256" key="1">
    <source>
        <dbReference type="ARBA" id="ARBA00002600"/>
    </source>
</evidence>
<comment type="similarity">
    <text evidence="3 11">Belongs to the protoporphyrinogen/coproporphyrinogen oxidase family. Protoporphyrinogen oxidase subfamily.</text>
</comment>
<dbReference type="SUPFAM" id="SSF54373">
    <property type="entry name" value="FAD-linked reductases, C-terminal domain"/>
    <property type="match status" value="1"/>
</dbReference>
<dbReference type="OMA" id="WFDQWFG"/>
<accession>S7R6N3</accession>
<dbReference type="SUPFAM" id="SSF51905">
    <property type="entry name" value="FAD/NAD(P)-binding domain"/>
    <property type="match status" value="1"/>
</dbReference>
<dbReference type="GeneID" id="19304833"/>
<reference evidence="13 14" key="1">
    <citation type="journal article" date="2012" name="Science">
        <title>The Paleozoic origin of enzymatic lignin decomposition reconstructed from 31 fungal genomes.</title>
        <authorList>
            <person name="Floudas D."/>
            <person name="Binder M."/>
            <person name="Riley R."/>
            <person name="Barry K."/>
            <person name="Blanchette R.A."/>
            <person name="Henrissat B."/>
            <person name="Martinez A.T."/>
            <person name="Otillar R."/>
            <person name="Spatafora J.W."/>
            <person name="Yadav J.S."/>
            <person name="Aerts A."/>
            <person name="Benoit I."/>
            <person name="Boyd A."/>
            <person name="Carlson A."/>
            <person name="Copeland A."/>
            <person name="Coutinho P.M."/>
            <person name="de Vries R.P."/>
            <person name="Ferreira P."/>
            <person name="Findley K."/>
            <person name="Foster B."/>
            <person name="Gaskell J."/>
            <person name="Glotzer D."/>
            <person name="Gorecki P."/>
            <person name="Heitman J."/>
            <person name="Hesse C."/>
            <person name="Hori C."/>
            <person name="Igarashi K."/>
            <person name="Jurgens J.A."/>
            <person name="Kallen N."/>
            <person name="Kersten P."/>
            <person name="Kohler A."/>
            <person name="Kuees U."/>
            <person name="Kumar T.K.A."/>
            <person name="Kuo A."/>
            <person name="LaButti K."/>
            <person name="Larrondo L.F."/>
            <person name="Lindquist E."/>
            <person name="Ling A."/>
            <person name="Lombard V."/>
            <person name="Lucas S."/>
            <person name="Lundell T."/>
            <person name="Martin R."/>
            <person name="McLaughlin D.J."/>
            <person name="Morgenstern I."/>
            <person name="Morin E."/>
            <person name="Murat C."/>
            <person name="Nagy L.G."/>
            <person name="Nolan M."/>
            <person name="Ohm R.A."/>
            <person name="Patyshakuliyeva A."/>
            <person name="Rokas A."/>
            <person name="Ruiz-Duenas F.J."/>
            <person name="Sabat G."/>
            <person name="Salamov A."/>
            <person name="Samejima M."/>
            <person name="Schmutz J."/>
            <person name="Slot J.C."/>
            <person name="St John F."/>
            <person name="Stenlid J."/>
            <person name="Sun H."/>
            <person name="Sun S."/>
            <person name="Syed K."/>
            <person name="Tsang A."/>
            <person name="Wiebenga A."/>
            <person name="Young D."/>
            <person name="Pisabarro A."/>
            <person name="Eastwood D.C."/>
            <person name="Martin F."/>
            <person name="Cullen D."/>
            <person name="Grigoriev I.V."/>
            <person name="Hibbett D.S."/>
        </authorList>
    </citation>
    <scope>NUCLEOTIDE SEQUENCE [LARGE SCALE GENOMIC DNA]</scope>
    <source>
        <strain evidence="13 14">ATCC 11539</strain>
    </source>
</reference>
<dbReference type="GO" id="GO:0005743">
    <property type="term" value="C:mitochondrial inner membrane"/>
    <property type="evidence" value="ECO:0007669"/>
    <property type="project" value="UniProtKB-SubCell"/>
</dbReference>
<dbReference type="AlphaFoldDB" id="S7R6N3"/>
<keyword evidence="6 11" id="KW-0274">FAD</keyword>
<comment type="cofactor">
    <cofactor evidence="11">
        <name>FAD</name>
        <dbReference type="ChEBI" id="CHEBI:57692"/>
    </cofactor>
    <text evidence="11">Binds 1 FAD per subunit.</text>
</comment>
<dbReference type="STRING" id="670483.S7R6N3"/>
<evidence type="ECO:0000256" key="8">
    <source>
        <dbReference type="ARBA" id="ARBA00023133"/>
    </source>
</evidence>
<feature type="domain" description="Amine oxidase" evidence="12">
    <location>
        <begin position="13"/>
        <end position="349"/>
    </location>
</feature>
<evidence type="ECO:0000256" key="9">
    <source>
        <dbReference type="ARBA" id="ARBA00023244"/>
    </source>
</evidence>
<name>S7R6N3_GLOTA</name>
<dbReference type="GO" id="GO:0006782">
    <property type="term" value="P:protoporphyrinogen IX biosynthetic process"/>
    <property type="evidence" value="ECO:0007669"/>
    <property type="project" value="UniProtKB-UniRule"/>
</dbReference>
<dbReference type="EC" id="1.3.3.4" evidence="4 11"/>
<sequence length="540" mass="58392">MPPTHIAILGGGLTGLSAAFHLARRFPSTPITLLEKEHRFGGWVRSERVEVADGQRRRESMVLEAGPRTLRPRSMAVLELIHLLNLTPALLTVPLAAPAARTRFLHLPPRPGLVPLPSSSFSLLSSPLAPLLLSALLREPFRASNRPDGVEDESVDAFLSRRFGRELARVMGSALVHGIYAADSRVLSVRAAFPALWDAETQGRGSVVLGMLRRKQGEGEQETYETGEVEETMKGVSVYTFIEGMETLVHALLGALRQRENVRLVSGERATALSLDPISKSITITTPTHTLHPSHLVSALPLPALAALLPDDPSLRLPHLTANPSASVTVVNLVFPQRVHPDGFGYLVPRSSGEEEGKGGGEGRVLGTVFDSCVGGAQDRVLGDDTGERFTKVTMMLRAPSRSSSPSHSPSSQSLLRTLTTHLSPSPSPLPQPLLVRTHAQTECIPTPTVGHLARMKELREVLGKEPWGGRVEVVVGDLKIAGRADVGMVIRVYRHLRIGTGHQERRALLLLAILGISGPLGRGLDPLRVLTRCLLHKRA</sequence>
<evidence type="ECO:0000256" key="2">
    <source>
        <dbReference type="ARBA" id="ARBA00005073"/>
    </source>
</evidence>
<dbReference type="GO" id="GO:0004729">
    <property type="term" value="F:oxygen-dependent protoporphyrinogen oxidase activity"/>
    <property type="evidence" value="ECO:0007669"/>
    <property type="project" value="UniProtKB-UniRule"/>
</dbReference>
<dbReference type="InterPro" id="IPR050464">
    <property type="entry name" value="Zeta_carotene_desat/Oxidored"/>
</dbReference>
<dbReference type="NCBIfam" id="TIGR00562">
    <property type="entry name" value="proto_IX_ox"/>
    <property type="match status" value="1"/>
</dbReference>
<dbReference type="KEGG" id="gtr:GLOTRDRAFT_141638"/>
<keyword evidence="14" id="KW-1185">Reference proteome</keyword>
<dbReference type="Proteomes" id="UP000030669">
    <property type="component" value="Unassembled WGS sequence"/>
</dbReference>
<evidence type="ECO:0000259" key="12">
    <source>
        <dbReference type="Pfam" id="PF01593"/>
    </source>
</evidence>
<evidence type="ECO:0000313" key="14">
    <source>
        <dbReference type="Proteomes" id="UP000030669"/>
    </source>
</evidence>
<dbReference type="InterPro" id="IPR002937">
    <property type="entry name" value="Amino_oxidase"/>
</dbReference>
<evidence type="ECO:0000256" key="3">
    <source>
        <dbReference type="ARBA" id="ARBA00010551"/>
    </source>
</evidence>